<evidence type="ECO:0000313" key="2">
    <source>
        <dbReference type="EMBL" id="VAW35601.1"/>
    </source>
</evidence>
<accession>A0A3B0UXI9</accession>
<keyword evidence="1" id="KW-0472">Membrane</keyword>
<feature type="transmembrane region" description="Helical" evidence="1">
    <location>
        <begin position="118"/>
        <end position="137"/>
    </location>
</feature>
<feature type="transmembrane region" description="Helical" evidence="1">
    <location>
        <begin position="38"/>
        <end position="57"/>
    </location>
</feature>
<proteinExistence type="predicted"/>
<evidence type="ECO:0008006" key="3">
    <source>
        <dbReference type="Google" id="ProtNLM"/>
    </source>
</evidence>
<gene>
    <name evidence="2" type="ORF">MNBD_CHLOROFLEXI01-1561</name>
</gene>
<feature type="transmembrane region" description="Helical" evidence="1">
    <location>
        <begin position="143"/>
        <end position="164"/>
    </location>
</feature>
<keyword evidence="1" id="KW-1133">Transmembrane helix</keyword>
<protein>
    <recommendedName>
        <fullName evidence="3">DUF5668 domain-containing protein</fullName>
    </recommendedName>
</protein>
<feature type="transmembrane region" description="Helical" evidence="1">
    <location>
        <begin position="12"/>
        <end position="32"/>
    </location>
</feature>
<feature type="transmembrane region" description="Helical" evidence="1">
    <location>
        <begin position="64"/>
        <end position="89"/>
    </location>
</feature>
<sequence>MNKNISTLSGLFLIFLGGLALTFTIISPLFGIDAGLWSMWPLLVVGVGTMLILAPFAERENRVLGTLFIPGFAILVVSGLLLASTLFNWPQSWPLFWPLIVIALAVGCAAAAIWSRNVWLFIPAIILGLNGLVFQFSSLTGWWHLWSILWVIEPLSVSFALIFVSLLTQSQGLRNASMIVTVVSGICISIMTLILSGWATILGAITLIVTGGALLLNNARHHSAYLPKEKSPTKEQLVDFL</sequence>
<organism evidence="2">
    <name type="scientific">hydrothermal vent metagenome</name>
    <dbReference type="NCBI Taxonomy" id="652676"/>
    <lineage>
        <taxon>unclassified sequences</taxon>
        <taxon>metagenomes</taxon>
        <taxon>ecological metagenomes</taxon>
    </lineage>
</organism>
<dbReference type="EMBL" id="UOEU01000594">
    <property type="protein sequence ID" value="VAW35601.1"/>
    <property type="molecule type" value="Genomic_DNA"/>
</dbReference>
<name>A0A3B0UXI9_9ZZZZ</name>
<keyword evidence="1" id="KW-0812">Transmembrane</keyword>
<feature type="transmembrane region" description="Helical" evidence="1">
    <location>
        <begin position="201"/>
        <end position="219"/>
    </location>
</feature>
<feature type="transmembrane region" description="Helical" evidence="1">
    <location>
        <begin position="176"/>
        <end position="195"/>
    </location>
</feature>
<dbReference type="AlphaFoldDB" id="A0A3B0UXI9"/>
<reference evidence="2" key="1">
    <citation type="submission" date="2018-06" db="EMBL/GenBank/DDBJ databases">
        <authorList>
            <person name="Zhirakovskaya E."/>
        </authorList>
    </citation>
    <scope>NUCLEOTIDE SEQUENCE</scope>
</reference>
<evidence type="ECO:0000256" key="1">
    <source>
        <dbReference type="SAM" id="Phobius"/>
    </source>
</evidence>
<feature type="transmembrane region" description="Helical" evidence="1">
    <location>
        <begin position="95"/>
        <end position="113"/>
    </location>
</feature>